<proteinExistence type="predicted"/>
<feature type="compositionally biased region" description="Polar residues" evidence="1">
    <location>
        <begin position="87"/>
        <end position="101"/>
    </location>
</feature>
<evidence type="ECO:0000313" key="2">
    <source>
        <dbReference type="EMBL" id="PKU74544.1"/>
    </source>
</evidence>
<reference evidence="2 3" key="1">
    <citation type="journal article" date="2016" name="Sci. Rep.">
        <title>The Dendrobium catenatum Lindl. genome sequence provides insights into polysaccharide synthase, floral development and adaptive evolution.</title>
        <authorList>
            <person name="Zhang G.Q."/>
            <person name="Xu Q."/>
            <person name="Bian C."/>
            <person name="Tsai W.C."/>
            <person name="Yeh C.M."/>
            <person name="Liu K.W."/>
            <person name="Yoshida K."/>
            <person name="Zhang L.S."/>
            <person name="Chang S.B."/>
            <person name="Chen F."/>
            <person name="Shi Y."/>
            <person name="Su Y.Y."/>
            <person name="Zhang Y.Q."/>
            <person name="Chen L.J."/>
            <person name="Yin Y."/>
            <person name="Lin M."/>
            <person name="Huang H."/>
            <person name="Deng H."/>
            <person name="Wang Z.W."/>
            <person name="Zhu S.L."/>
            <person name="Zhao X."/>
            <person name="Deng C."/>
            <person name="Niu S.C."/>
            <person name="Huang J."/>
            <person name="Wang M."/>
            <person name="Liu G.H."/>
            <person name="Yang H.J."/>
            <person name="Xiao X.J."/>
            <person name="Hsiao Y.Y."/>
            <person name="Wu W.L."/>
            <person name="Chen Y.Y."/>
            <person name="Mitsuda N."/>
            <person name="Ohme-Takagi M."/>
            <person name="Luo Y.B."/>
            <person name="Van de Peer Y."/>
            <person name="Liu Z.J."/>
        </authorList>
    </citation>
    <scope>NUCLEOTIDE SEQUENCE [LARGE SCALE GENOMIC DNA]</scope>
    <source>
        <tissue evidence="2">The whole plant</tissue>
    </source>
</reference>
<accession>A0A2I0WFU1</accession>
<evidence type="ECO:0000313" key="3">
    <source>
        <dbReference type="Proteomes" id="UP000233837"/>
    </source>
</evidence>
<dbReference type="EMBL" id="KZ502674">
    <property type="protein sequence ID" value="PKU74544.1"/>
    <property type="molecule type" value="Genomic_DNA"/>
</dbReference>
<sequence>MRASSSYVGTHGASWSEWCEHGLGEDMSSGTSAVQEASAACAVRTGASEVSAARAITCAGVHGRLRAWSVANNPSAESKASGPSARIGSTSGFQVNPNLTRMENELT</sequence>
<keyword evidence="3" id="KW-1185">Reference proteome</keyword>
<dbReference type="AlphaFoldDB" id="A0A2I0WFU1"/>
<reference evidence="2 3" key="2">
    <citation type="journal article" date="2017" name="Nature">
        <title>The Apostasia genome and the evolution of orchids.</title>
        <authorList>
            <person name="Zhang G.Q."/>
            <person name="Liu K.W."/>
            <person name="Li Z."/>
            <person name="Lohaus R."/>
            <person name="Hsiao Y.Y."/>
            <person name="Niu S.C."/>
            <person name="Wang J.Y."/>
            <person name="Lin Y.C."/>
            <person name="Xu Q."/>
            <person name="Chen L.J."/>
            <person name="Yoshida K."/>
            <person name="Fujiwara S."/>
            <person name="Wang Z.W."/>
            <person name="Zhang Y.Q."/>
            <person name="Mitsuda N."/>
            <person name="Wang M."/>
            <person name="Liu G.H."/>
            <person name="Pecoraro L."/>
            <person name="Huang H.X."/>
            <person name="Xiao X.J."/>
            <person name="Lin M."/>
            <person name="Wu X.Y."/>
            <person name="Wu W.L."/>
            <person name="Chen Y.Y."/>
            <person name="Chang S.B."/>
            <person name="Sakamoto S."/>
            <person name="Ohme-Takagi M."/>
            <person name="Yagi M."/>
            <person name="Zeng S.J."/>
            <person name="Shen C.Y."/>
            <person name="Yeh C.M."/>
            <person name="Luo Y.B."/>
            <person name="Tsai W.C."/>
            <person name="Van de Peer Y."/>
            <person name="Liu Z.J."/>
        </authorList>
    </citation>
    <scope>NUCLEOTIDE SEQUENCE [LARGE SCALE GENOMIC DNA]</scope>
    <source>
        <tissue evidence="2">The whole plant</tissue>
    </source>
</reference>
<protein>
    <submittedName>
        <fullName evidence="2">Uncharacterized protein</fullName>
    </submittedName>
</protein>
<dbReference type="Proteomes" id="UP000233837">
    <property type="component" value="Unassembled WGS sequence"/>
</dbReference>
<feature type="region of interest" description="Disordered" evidence="1">
    <location>
        <begin position="73"/>
        <end position="107"/>
    </location>
</feature>
<evidence type="ECO:0000256" key="1">
    <source>
        <dbReference type="SAM" id="MobiDB-lite"/>
    </source>
</evidence>
<organism evidence="2 3">
    <name type="scientific">Dendrobium catenatum</name>
    <dbReference type="NCBI Taxonomy" id="906689"/>
    <lineage>
        <taxon>Eukaryota</taxon>
        <taxon>Viridiplantae</taxon>
        <taxon>Streptophyta</taxon>
        <taxon>Embryophyta</taxon>
        <taxon>Tracheophyta</taxon>
        <taxon>Spermatophyta</taxon>
        <taxon>Magnoliopsida</taxon>
        <taxon>Liliopsida</taxon>
        <taxon>Asparagales</taxon>
        <taxon>Orchidaceae</taxon>
        <taxon>Epidendroideae</taxon>
        <taxon>Malaxideae</taxon>
        <taxon>Dendrobiinae</taxon>
        <taxon>Dendrobium</taxon>
    </lineage>
</organism>
<gene>
    <name evidence="2" type="ORF">MA16_Dca003747</name>
</gene>
<name>A0A2I0WFU1_9ASPA</name>